<protein>
    <submittedName>
        <fullName evidence="2">Uncharacterized protein</fullName>
    </submittedName>
</protein>
<evidence type="ECO:0000313" key="5">
    <source>
        <dbReference type="Proteomes" id="UP001160483"/>
    </source>
</evidence>
<evidence type="ECO:0000313" key="3">
    <source>
        <dbReference type="EMBL" id="CAH0517708.1"/>
    </source>
</evidence>
<feature type="region of interest" description="Disordered" evidence="1">
    <location>
        <begin position="64"/>
        <end position="123"/>
    </location>
</feature>
<gene>
    <name evidence="3" type="ORF">PBS001_LOCUS4302</name>
    <name evidence="2" type="ORF">PBS003_LOCUS3641</name>
</gene>
<dbReference type="EMBL" id="CAKLCB010000248">
    <property type="protein sequence ID" value="CAH0517708.1"/>
    <property type="molecule type" value="Genomic_DNA"/>
</dbReference>
<evidence type="ECO:0000313" key="4">
    <source>
        <dbReference type="Proteomes" id="UP001158986"/>
    </source>
</evidence>
<accession>A0AAU9KXH6</accession>
<feature type="compositionally biased region" description="Basic and acidic residues" evidence="1">
    <location>
        <begin position="99"/>
        <end position="110"/>
    </location>
</feature>
<reference evidence="2 4" key="1">
    <citation type="submission" date="2021-11" db="EMBL/GenBank/DDBJ databases">
        <authorList>
            <person name="Islam A."/>
            <person name="Islam S."/>
            <person name="Flora M.S."/>
            <person name="Rahman M."/>
            <person name="Ziaur R.M."/>
            <person name="Epstein J.H."/>
            <person name="Hassan M."/>
            <person name="Klassen M."/>
            <person name="Woodard K."/>
            <person name="Webb A."/>
            <person name="Webby R.J."/>
            <person name="El Zowalaty M.E."/>
        </authorList>
    </citation>
    <scope>NUCLEOTIDE SEQUENCE</scope>
    <source>
        <strain evidence="3">Pbs1</strain>
        <strain evidence="2">Pbs3</strain>
    </source>
</reference>
<comment type="caution">
    <text evidence="2">The sequence shown here is derived from an EMBL/GenBank/DDBJ whole genome shotgun (WGS) entry which is preliminary data.</text>
</comment>
<dbReference type="EMBL" id="CAKKTJ010000164">
    <property type="protein sequence ID" value="CAH0476877.1"/>
    <property type="molecule type" value="Genomic_DNA"/>
</dbReference>
<dbReference type="AlphaFoldDB" id="A0AAU9KXH6"/>
<evidence type="ECO:0000256" key="1">
    <source>
        <dbReference type="SAM" id="MobiDB-lite"/>
    </source>
</evidence>
<organism evidence="2 5">
    <name type="scientific">Peronospora belbahrii</name>
    <dbReference type="NCBI Taxonomy" id="622444"/>
    <lineage>
        <taxon>Eukaryota</taxon>
        <taxon>Sar</taxon>
        <taxon>Stramenopiles</taxon>
        <taxon>Oomycota</taxon>
        <taxon>Peronosporomycetes</taxon>
        <taxon>Peronosporales</taxon>
        <taxon>Peronosporaceae</taxon>
        <taxon>Peronospora</taxon>
    </lineage>
</organism>
<feature type="region of interest" description="Disordered" evidence="1">
    <location>
        <begin position="1"/>
        <end position="24"/>
    </location>
</feature>
<dbReference type="Proteomes" id="UP001160483">
    <property type="component" value="Unassembled WGS sequence"/>
</dbReference>
<sequence length="123" mass="13555">MEWTAVESSKPEVELCGAGGGVSSREEVKYPSWDIPPSPRFLLRSVSVVTIDTTAPCIHGQVRTGLKAAGPGEKERREEMSVGSETEQLTGRDKHQKTHRDVTKEVKMKEEDDSAVGNKYGRL</sequence>
<dbReference type="Proteomes" id="UP001158986">
    <property type="component" value="Unassembled WGS sequence"/>
</dbReference>
<keyword evidence="4" id="KW-1185">Reference proteome</keyword>
<name>A0AAU9KXH6_9STRA</name>
<evidence type="ECO:0000313" key="2">
    <source>
        <dbReference type="EMBL" id="CAH0476877.1"/>
    </source>
</evidence>
<proteinExistence type="predicted"/>